<reference evidence="1 2" key="1">
    <citation type="submission" date="2015-02" db="EMBL/GenBank/DDBJ databases">
        <title>Whole genome sequencing of multiple isolates of three species of pepper and tomato-infecting xanthomonads reveals genetic diversity in field strains and pinpoints effectors responsible for host specificity.</title>
        <authorList>
            <person name="Schwartz A."/>
            <person name="Dahlbeck D."/>
            <person name="Staskawicz B."/>
            <person name="Bart R."/>
            <person name="Potnis N."/>
            <person name="Minsavage G."/>
            <person name="Timilsina S."/>
            <person name="Goss E."/>
            <person name="Jones J."/>
            <person name="Vallad G."/>
            <person name="Barak J."/>
            <person name="Miller S."/>
            <person name="Ritchie D."/>
            <person name="Martins J.Jr."/>
            <person name="Patane J.S."/>
            <person name="Setubal J.C."/>
        </authorList>
    </citation>
    <scope>NUCLEOTIDE SEQUENCE [LARGE SCALE GENOMIC DNA]</scope>
    <source>
        <strain evidence="1 2">Xp3-15</strain>
    </source>
</reference>
<evidence type="ECO:0000313" key="2">
    <source>
        <dbReference type="Proteomes" id="UP000035369"/>
    </source>
</evidence>
<gene>
    <name evidence="1" type="ORF">XP315_21150</name>
</gene>
<organism evidence="1 2">
    <name type="scientific">Xanthomonas perforans</name>
    <dbReference type="NCBI Taxonomy" id="442694"/>
    <lineage>
        <taxon>Bacteria</taxon>
        <taxon>Pseudomonadati</taxon>
        <taxon>Pseudomonadota</taxon>
        <taxon>Gammaproteobacteria</taxon>
        <taxon>Lysobacterales</taxon>
        <taxon>Lysobacteraceae</taxon>
        <taxon>Xanthomonas</taxon>
    </lineage>
</organism>
<accession>A0ABR5EM75</accession>
<name>A0ABR5EM75_XANPE</name>
<protein>
    <submittedName>
        <fullName evidence="1">Uncharacterized protein</fullName>
    </submittedName>
</protein>
<comment type="caution">
    <text evidence="1">The sequence shown here is derived from an EMBL/GenBank/DDBJ whole genome shotgun (WGS) entry which is preliminary data.</text>
</comment>
<dbReference type="Proteomes" id="UP000035369">
    <property type="component" value="Unassembled WGS sequence"/>
</dbReference>
<sequence length="96" mass="11119">MTLGWLFQQQGLVFYCTSYLFSGFKVTHSEDKTGSSCWPDPFQNIDMSLSKHLEPFELSIIQRLKTTAARHKAKIGKEQCGYRQKCKAHHPVDVRR</sequence>
<dbReference type="EMBL" id="JZUY01000051">
    <property type="protein sequence ID" value="KLC02058.1"/>
    <property type="molecule type" value="Genomic_DNA"/>
</dbReference>
<proteinExistence type="predicted"/>
<keyword evidence="2" id="KW-1185">Reference proteome</keyword>
<evidence type="ECO:0000313" key="1">
    <source>
        <dbReference type="EMBL" id="KLC02058.1"/>
    </source>
</evidence>